<comment type="caution">
    <text evidence="1">The sequence shown here is derived from an EMBL/GenBank/DDBJ whole genome shotgun (WGS) entry which is preliminary data.</text>
</comment>
<keyword evidence="2" id="KW-1185">Reference proteome</keyword>
<organism evidence="1 2">
    <name type="scientific">Mucuna pruriens</name>
    <name type="common">Velvet bean</name>
    <name type="synonym">Dolichos pruriens</name>
    <dbReference type="NCBI Taxonomy" id="157652"/>
    <lineage>
        <taxon>Eukaryota</taxon>
        <taxon>Viridiplantae</taxon>
        <taxon>Streptophyta</taxon>
        <taxon>Embryophyta</taxon>
        <taxon>Tracheophyta</taxon>
        <taxon>Spermatophyta</taxon>
        <taxon>Magnoliopsida</taxon>
        <taxon>eudicotyledons</taxon>
        <taxon>Gunneridae</taxon>
        <taxon>Pentapetalae</taxon>
        <taxon>rosids</taxon>
        <taxon>fabids</taxon>
        <taxon>Fabales</taxon>
        <taxon>Fabaceae</taxon>
        <taxon>Papilionoideae</taxon>
        <taxon>50 kb inversion clade</taxon>
        <taxon>NPAAA clade</taxon>
        <taxon>indigoferoid/millettioid clade</taxon>
        <taxon>Phaseoleae</taxon>
        <taxon>Mucuna</taxon>
    </lineage>
</organism>
<sequence>MENGSHNERKKKKRKFSKEINIVGGSKKLITQRVGNGINGTLFRLDNWVRENTLKTNFHRLFFIMEKEKVVNNGGWREEKVKWLLFSVMLIFWKTNQILGNEGKSIWEVNCQSSLQTFNDMKNKQIKKCVLIFGQV</sequence>
<protein>
    <submittedName>
        <fullName evidence="1">Uncharacterized protein</fullName>
    </submittedName>
</protein>
<evidence type="ECO:0000313" key="2">
    <source>
        <dbReference type="Proteomes" id="UP000257109"/>
    </source>
</evidence>
<gene>
    <name evidence="1" type="ORF">CR513_49286</name>
</gene>
<name>A0A371EZC7_MUCPR</name>
<dbReference type="AlphaFoldDB" id="A0A371EZC7"/>
<dbReference type="Proteomes" id="UP000257109">
    <property type="component" value="Unassembled WGS sequence"/>
</dbReference>
<reference evidence="1" key="1">
    <citation type="submission" date="2018-05" db="EMBL/GenBank/DDBJ databases">
        <title>Draft genome of Mucuna pruriens seed.</title>
        <authorList>
            <person name="Nnadi N.E."/>
            <person name="Vos R."/>
            <person name="Hasami M.H."/>
            <person name="Devisetty U.K."/>
            <person name="Aguiy J.C."/>
        </authorList>
    </citation>
    <scope>NUCLEOTIDE SEQUENCE [LARGE SCALE GENOMIC DNA]</scope>
    <source>
        <strain evidence="1">JCA_2017</strain>
    </source>
</reference>
<proteinExistence type="predicted"/>
<feature type="non-terminal residue" evidence="1">
    <location>
        <position position="1"/>
    </location>
</feature>
<accession>A0A371EZC7</accession>
<evidence type="ECO:0000313" key="1">
    <source>
        <dbReference type="EMBL" id="RDX71378.1"/>
    </source>
</evidence>
<dbReference type="EMBL" id="QJKJ01011355">
    <property type="protein sequence ID" value="RDX71378.1"/>
    <property type="molecule type" value="Genomic_DNA"/>
</dbReference>